<evidence type="ECO:0000313" key="4">
    <source>
        <dbReference type="Proteomes" id="UP000579605"/>
    </source>
</evidence>
<keyword evidence="4" id="KW-1185">Reference proteome</keyword>
<dbReference type="InterPro" id="IPR050631">
    <property type="entry name" value="PheA/TfdB_FAD_monoxygenase"/>
</dbReference>
<evidence type="ECO:0000256" key="1">
    <source>
        <dbReference type="ARBA" id="ARBA00023002"/>
    </source>
</evidence>
<dbReference type="AlphaFoldDB" id="A0A852Z537"/>
<dbReference type="Gene3D" id="3.50.50.60">
    <property type="entry name" value="FAD/NAD(P)-binding domain"/>
    <property type="match status" value="2"/>
</dbReference>
<dbReference type="NCBIfam" id="NF004833">
    <property type="entry name" value="PRK06185.1-1"/>
    <property type="match status" value="1"/>
</dbReference>
<dbReference type="EMBL" id="JACBZH010000001">
    <property type="protein sequence ID" value="NYH88467.1"/>
    <property type="molecule type" value="Genomic_DNA"/>
</dbReference>
<proteinExistence type="predicted"/>
<organism evidence="3 4">
    <name type="scientific">Actinopolymorpha rutila</name>
    <dbReference type="NCBI Taxonomy" id="446787"/>
    <lineage>
        <taxon>Bacteria</taxon>
        <taxon>Bacillati</taxon>
        <taxon>Actinomycetota</taxon>
        <taxon>Actinomycetes</taxon>
        <taxon>Propionibacteriales</taxon>
        <taxon>Actinopolymorphaceae</taxon>
        <taxon>Actinopolymorpha</taxon>
    </lineage>
</organism>
<comment type="caution">
    <text evidence="3">The sequence shown here is derived from an EMBL/GenBank/DDBJ whole genome shotgun (WGS) entry which is preliminary data.</text>
</comment>
<keyword evidence="1" id="KW-0560">Oxidoreductase</keyword>
<dbReference type="GO" id="GO:0071949">
    <property type="term" value="F:FAD binding"/>
    <property type="evidence" value="ECO:0007669"/>
    <property type="project" value="InterPro"/>
</dbReference>
<sequence>MPDPTVCVAGGGPAGVMLGLLLARAGIRVTVLEKHADFLRDFRGDTVHPSTLEVLAELGLADRLEQIPHQRLVRAGFEHAGRRVDILDLRHLRVRHPYIALVPQWDFLELLAAAASAYPEFELRRQAEAYDLVVEHGRVVGVRVRDRSGGHGSDGGDYTLRAALTVAADGRHSTLRRAAGLTSRAFGAPMDVVWFRLPWAEGDSAAQALTFRFGPGRAAVTIPRRTYWQIAYLIRKGGFDDLRAQGIDALRRGLAQTVPFLADRVGELTSFDDTSVLEVRMDRLRRWYRPGMLAIGDASHAMSPVAGVGINLAVQDAVAAANLLVPALREAQRSGVPVPDRVLAAVQHRRQLPTAVTQAVQRTVQTIGLDRTLRADPDSSPPGILPAWLAPVLRRPMSRFVGLGVRPEHVRTWPD</sequence>
<dbReference type="RefSeq" id="WP_179786357.1">
    <property type="nucleotide sequence ID" value="NZ_BAAARR010000022.1"/>
</dbReference>
<dbReference type="SUPFAM" id="SSF51905">
    <property type="entry name" value="FAD/NAD(P)-binding domain"/>
    <property type="match status" value="1"/>
</dbReference>
<dbReference type="PANTHER" id="PTHR43476:SF5">
    <property type="entry name" value="FAD-DEPENDENT MONOOXYGENASE"/>
    <property type="match status" value="1"/>
</dbReference>
<dbReference type="GO" id="GO:0016491">
    <property type="term" value="F:oxidoreductase activity"/>
    <property type="evidence" value="ECO:0007669"/>
    <property type="project" value="UniProtKB-KW"/>
</dbReference>
<dbReference type="InterPro" id="IPR036188">
    <property type="entry name" value="FAD/NAD-bd_sf"/>
</dbReference>
<dbReference type="NCBIfam" id="NF004834">
    <property type="entry name" value="PRK06185.1-3"/>
    <property type="match status" value="1"/>
</dbReference>
<protein>
    <submittedName>
        <fullName evidence="3">2-polyprenyl-6-methoxyphenol hydroxylase-like FAD-dependent oxidoreductase</fullName>
    </submittedName>
</protein>
<gene>
    <name evidence="3" type="ORF">F4554_001105</name>
</gene>
<accession>A0A852Z537</accession>
<dbReference type="Proteomes" id="UP000579605">
    <property type="component" value="Unassembled WGS sequence"/>
</dbReference>
<dbReference type="PRINTS" id="PR00420">
    <property type="entry name" value="RNGMNOXGNASE"/>
</dbReference>
<evidence type="ECO:0000259" key="2">
    <source>
        <dbReference type="Pfam" id="PF01494"/>
    </source>
</evidence>
<dbReference type="Pfam" id="PF01494">
    <property type="entry name" value="FAD_binding_3"/>
    <property type="match status" value="1"/>
</dbReference>
<dbReference type="PANTHER" id="PTHR43476">
    <property type="entry name" value="3-(3-HYDROXY-PHENYL)PROPIONATE/3-HYDROXYCINNAMIC ACID HYDROXYLASE"/>
    <property type="match status" value="1"/>
</dbReference>
<dbReference type="InterPro" id="IPR002938">
    <property type="entry name" value="FAD-bd"/>
</dbReference>
<name>A0A852Z537_9ACTN</name>
<feature type="domain" description="FAD-binding" evidence="2">
    <location>
        <begin position="5"/>
        <end position="334"/>
    </location>
</feature>
<reference evidence="3 4" key="1">
    <citation type="submission" date="2020-07" db="EMBL/GenBank/DDBJ databases">
        <title>Sequencing the genomes of 1000 actinobacteria strains.</title>
        <authorList>
            <person name="Klenk H.-P."/>
        </authorList>
    </citation>
    <scope>NUCLEOTIDE SEQUENCE [LARGE SCALE GENOMIC DNA]</scope>
    <source>
        <strain evidence="3 4">DSM 18448</strain>
    </source>
</reference>
<evidence type="ECO:0000313" key="3">
    <source>
        <dbReference type="EMBL" id="NYH88467.1"/>
    </source>
</evidence>